<gene>
    <name evidence="2" type="ORF">NDU88_001761</name>
</gene>
<evidence type="ECO:0000313" key="3">
    <source>
        <dbReference type="Proteomes" id="UP001066276"/>
    </source>
</evidence>
<protein>
    <submittedName>
        <fullName evidence="2">Uncharacterized protein</fullName>
    </submittedName>
</protein>
<dbReference type="AlphaFoldDB" id="A0AAV7Q421"/>
<feature type="region of interest" description="Disordered" evidence="1">
    <location>
        <begin position="75"/>
        <end position="97"/>
    </location>
</feature>
<dbReference type="Proteomes" id="UP001066276">
    <property type="component" value="Chromosome 6"/>
</dbReference>
<organism evidence="2 3">
    <name type="scientific">Pleurodeles waltl</name>
    <name type="common">Iberian ribbed newt</name>
    <dbReference type="NCBI Taxonomy" id="8319"/>
    <lineage>
        <taxon>Eukaryota</taxon>
        <taxon>Metazoa</taxon>
        <taxon>Chordata</taxon>
        <taxon>Craniata</taxon>
        <taxon>Vertebrata</taxon>
        <taxon>Euteleostomi</taxon>
        <taxon>Amphibia</taxon>
        <taxon>Batrachia</taxon>
        <taxon>Caudata</taxon>
        <taxon>Salamandroidea</taxon>
        <taxon>Salamandridae</taxon>
        <taxon>Pleurodelinae</taxon>
        <taxon>Pleurodeles</taxon>
    </lineage>
</organism>
<keyword evidence="3" id="KW-1185">Reference proteome</keyword>
<name>A0AAV7Q421_PLEWA</name>
<comment type="caution">
    <text evidence="2">The sequence shown here is derived from an EMBL/GenBank/DDBJ whole genome shotgun (WGS) entry which is preliminary data.</text>
</comment>
<accession>A0AAV7Q421</accession>
<reference evidence="2" key="1">
    <citation type="journal article" date="2022" name="bioRxiv">
        <title>Sequencing and chromosome-scale assembly of the giantPleurodeles waltlgenome.</title>
        <authorList>
            <person name="Brown T."/>
            <person name="Elewa A."/>
            <person name="Iarovenko S."/>
            <person name="Subramanian E."/>
            <person name="Araus A.J."/>
            <person name="Petzold A."/>
            <person name="Susuki M."/>
            <person name="Suzuki K.-i.T."/>
            <person name="Hayashi T."/>
            <person name="Toyoda A."/>
            <person name="Oliveira C."/>
            <person name="Osipova E."/>
            <person name="Leigh N.D."/>
            <person name="Simon A."/>
            <person name="Yun M.H."/>
        </authorList>
    </citation>
    <scope>NUCLEOTIDE SEQUENCE</scope>
    <source>
        <strain evidence="2">20211129_DDA</strain>
        <tissue evidence="2">Liver</tissue>
    </source>
</reference>
<evidence type="ECO:0000313" key="2">
    <source>
        <dbReference type="EMBL" id="KAJ1135321.1"/>
    </source>
</evidence>
<sequence length="194" mass="21315">MAGGKGTISRPSRASLVFIRPQGAAGRCSPPSLRLRQVRALLDLSTRTHRRGAPQPVLSASSPVYAMATCSDSWSADHRRSRPGRPPGRHPSPLRLRRPRYLPVGSGHQGPATGVPEVSHLLPPTSFFGSDRAGGESWPELQDYLGLPGELWELSYSASAMFDAWPKGRYTFEAAYTRAESRKGKCTYCQFLMY</sequence>
<dbReference type="EMBL" id="JANPWB010000010">
    <property type="protein sequence ID" value="KAJ1135321.1"/>
    <property type="molecule type" value="Genomic_DNA"/>
</dbReference>
<evidence type="ECO:0000256" key="1">
    <source>
        <dbReference type="SAM" id="MobiDB-lite"/>
    </source>
</evidence>
<proteinExistence type="predicted"/>